<gene>
    <name evidence="1" type="ORF">So717_00830</name>
</gene>
<comment type="caution">
    <text evidence="1">The sequence shown here is derived from an EMBL/GenBank/DDBJ whole genome shotgun (WGS) entry which is preliminary data.</text>
</comment>
<dbReference type="EMBL" id="BLIV01000001">
    <property type="protein sequence ID" value="GFE48330.1"/>
    <property type="molecule type" value="Genomic_DNA"/>
</dbReference>
<dbReference type="RefSeq" id="WP_159974251.1">
    <property type="nucleotide sequence ID" value="NZ_BLIV01000001.1"/>
</dbReference>
<dbReference type="OrthoDB" id="7876422at2"/>
<name>A0A640VLR5_9RHOB</name>
<protein>
    <submittedName>
        <fullName evidence="1">Uncharacterized protein</fullName>
    </submittedName>
</protein>
<organism evidence="1 2">
    <name type="scientific">Roseobacter cerasinus</name>
    <dbReference type="NCBI Taxonomy" id="2602289"/>
    <lineage>
        <taxon>Bacteria</taxon>
        <taxon>Pseudomonadati</taxon>
        <taxon>Pseudomonadota</taxon>
        <taxon>Alphaproteobacteria</taxon>
        <taxon>Rhodobacterales</taxon>
        <taxon>Roseobacteraceae</taxon>
        <taxon>Roseobacter</taxon>
    </lineage>
</organism>
<dbReference type="AlphaFoldDB" id="A0A640VLR5"/>
<accession>A0A640VLR5</accession>
<proteinExistence type="predicted"/>
<sequence length="110" mass="12261">MINPVVVRHAERKAGVVQAPSETELLEEFGNDLAELSIDAEIQRDYLVTLWNIMVIFADLGFGLGPVCPKDGENQTRKLPDLRVDVLSLLDLKETPHETVAPRSTHNDEV</sequence>
<keyword evidence="2" id="KW-1185">Reference proteome</keyword>
<evidence type="ECO:0000313" key="2">
    <source>
        <dbReference type="Proteomes" id="UP000436522"/>
    </source>
</evidence>
<reference evidence="1 2" key="1">
    <citation type="submission" date="2019-12" db="EMBL/GenBank/DDBJ databases">
        <title>Roseobacter cerasinus sp. nov., isolated from seawater around aquaculture.</title>
        <authorList>
            <person name="Muramatsu S."/>
            <person name="Takabe Y."/>
            <person name="Mori K."/>
            <person name="Takaichi S."/>
            <person name="Hanada S."/>
        </authorList>
    </citation>
    <scope>NUCLEOTIDE SEQUENCE [LARGE SCALE GENOMIC DNA]</scope>
    <source>
        <strain evidence="1 2">AI77</strain>
    </source>
</reference>
<dbReference type="Proteomes" id="UP000436522">
    <property type="component" value="Unassembled WGS sequence"/>
</dbReference>
<evidence type="ECO:0000313" key="1">
    <source>
        <dbReference type="EMBL" id="GFE48330.1"/>
    </source>
</evidence>